<dbReference type="PANTHER" id="PTHR30399">
    <property type="entry name" value="UNCHARACTERIZED PROTEIN YGJP"/>
    <property type="match status" value="1"/>
</dbReference>
<dbReference type="Gene3D" id="3.30.2010.10">
    <property type="entry name" value="Metalloproteases ('zincins'), catalytic domain"/>
    <property type="match status" value="1"/>
</dbReference>
<dbReference type="Pfam" id="PF01863">
    <property type="entry name" value="YgjP-like"/>
    <property type="match status" value="1"/>
</dbReference>
<dbReference type="GO" id="GO:0008237">
    <property type="term" value="F:metallopeptidase activity"/>
    <property type="evidence" value="ECO:0007669"/>
    <property type="project" value="UniProtKB-KW"/>
</dbReference>
<keyword evidence="3" id="KW-1185">Reference proteome</keyword>
<reference evidence="2" key="1">
    <citation type="submission" date="2023-01" db="EMBL/GenBank/DDBJ databases">
        <title>Sulfurovum sp. zt1-1 genome assembly.</title>
        <authorList>
            <person name="Wang J."/>
        </authorList>
    </citation>
    <scope>NUCLEOTIDE SEQUENCE</scope>
    <source>
        <strain evidence="2">Zt1-1</strain>
    </source>
</reference>
<sequence>MLSLLPHYTHIVNPRLKHVYLKFDEKGNLIIKSPKISQRRIEQILLKKSAWINRAREKIASQKAKCVDFSENSELYYFGTPYPLHLIAHKKQRTTLLFEKECFTLMYHNYDEALFEQHVNRFYKVQAQKVIPPLVEKWAQRMQLSPTKITFRKTKRQWGSCSARNALSFNTMMMKLPQNVIEYIIVHELAHISHKHHQKPFWDLVAKHLPEYKMHIATLKTYR</sequence>
<evidence type="ECO:0000259" key="1">
    <source>
        <dbReference type="Pfam" id="PF01863"/>
    </source>
</evidence>
<dbReference type="PANTHER" id="PTHR30399:SF1">
    <property type="entry name" value="UTP PYROPHOSPHATASE"/>
    <property type="match status" value="1"/>
</dbReference>
<dbReference type="CDD" id="cd07344">
    <property type="entry name" value="M48_yhfN_like"/>
    <property type="match status" value="1"/>
</dbReference>
<comment type="caution">
    <text evidence="2">The sequence shown here is derived from an EMBL/GenBank/DDBJ whole genome shotgun (WGS) entry which is preliminary data.</text>
</comment>
<protein>
    <submittedName>
        <fullName evidence="2">SprT family zinc-dependent metalloprotease</fullName>
    </submittedName>
</protein>
<proteinExistence type="predicted"/>
<keyword evidence="2" id="KW-0645">Protease</keyword>
<keyword evidence="2" id="KW-0378">Hydrolase</keyword>
<dbReference type="EMBL" id="JAQIBD010000004">
    <property type="protein sequence ID" value="MDM5272511.1"/>
    <property type="molecule type" value="Genomic_DNA"/>
</dbReference>
<dbReference type="InterPro" id="IPR053136">
    <property type="entry name" value="UTP_pyrophosphatase-like"/>
</dbReference>
<evidence type="ECO:0000313" key="2">
    <source>
        <dbReference type="EMBL" id="MDM5272511.1"/>
    </source>
</evidence>
<keyword evidence="2" id="KW-0482">Metalloprotease</keyword>
<accession>A0ABT7R1V5</accession>
<name>A0ABT7R1V5_9BACT</name>
<organism evidence="2 3">
    <name type="scientific">Sulfurovum zhangzhouensis</name>
    <dbReference type="NCBI Taxonomy" id="3019067"/>
    <lineage>
        <taxon>Bacteria</taxon>
        <taxon>Pseudomonadati</taxon>
        <taxon>Campylobacterota</taxon>
        <taxon>Epsilonproteobacteria</taxon>
        <taxon>Campylobacterales</taxon>
        <taxon>Sulfurovaceae</taxon>
        <taxon>Sulfurovum</taxon>
    </lineage>
</organism>
<dbReference type="Proteomes" id="UP001169069">
    <property type="component" value="Unassembled WGS sequence"/>
</dbReference>
<dbReference type="InterPro" id="IPR002725">
    <property type="entry name" value="YgjP-like_metallopeptidase"/>
</dbReference>
<gene>
    <name evidence="2" type="ORF">PGH07_10000</name>
</gene>
<evidence type="ECO:0000313" key="3">
    <source>
        <dbReference type="Proteomes" id="UP001169069"/>
    </source>
</evidence>
<feature type="domain" description="YgjP-like metallopeptidase" evidence="1">
    <location>
        <begin position="17"/>
        <end position="221"/>
    </location>
</feature>
<dbReference type="RefSeq" id="WP_289414329.1">
    <property type="nucleotide sequence ID" value="NZ_JAQIBD010000004.1"/>
</dbReference>